<dbReference type="Proteomes" id="UP001225788">
    <property type="component" value="Plasmid unnamed1"/>
</dbReference>
<dbReference type="InterPro" id="IPR036866">
    <property type="entry name" value="RibonucZ/Hydroxyglut_hydro"/>
</dbReference>
<protein>
    <submittedName>
        <fullName evidence="2">MBL fold metallo-hydrolase</fullName>
    </submittedName>
</protein>
<dbReference type="PANTHER" id="PTHR43546">
    <property type="entry name" value="UPF0173 METAL-DEPENDENT HYDROLASE MJ1163-RELATED"/>
    <property type="match status" value="1"/>
</dbReference>
<keyword evidence="3" id="KW-1185">Reference proteome</keyword>
<evidence type="ECO:0000259" key="1">
    <source>
        <dbReference type="SMART" id="SM00849"/>
    </source>
</evidence>
<dbReference type="Pfam" id="PF12706">
    <property type="entry name" value="Lactamase_B_2"/>
    <property type="match status" value="1"/>
</dbReference>
<evidence type="ECO:0000313" key="3">
    <source>
        <dbReference type="Proteomes" id="UP001225788"/>
    </source>
</evidence>
<evidence type="ECO:0000313" key="2">
    <source>
        <dbReference type="EMBL" id="WLS04758.1"/>
    </source>
</evidence>
<organism evidence="2 3">
    <name type="scientific">Shinella oryzae</name>
    <dbReference type="NCBI Taxonomy" id="2871820"/>
    <lineage>
        <taxon>Bacteria</taxon>
        <taxon>Pseudomonadati</taxon>
        <taxon>Pseudomonadota</taxon>
        <taxon>Alphaproteobacteria</taxon>
        <taxon>Hyphomicrobiales</taxon>
        <taxon>Rhizobiaceae</taxon>
        <taxon>Shinella</taxon>
    </lineage>
</organism>
<proteinExistence type="predicted"/>
<accession>A0ABY9K9Q1</accession>
<reference evidence="2 3" key="1">
    <citation type="submission" date="2023-08" db="EMBL/GenBank/DDBJ databases">
        <title>Pathogen: clinical or host-associated sample.</title>
        <authorList>
            <person name="Hergert J."/>
            <person name="Casey R."/>
            <person name="Wagner J."/>
            <person name="Young E.L."/>
            <person name="Oakeson K.F."/>
        </authorList>
    </citation>
    <scope>NUCLEOTIDE SEQUENCE [LARGE SCALE GENOMIC DNA]</scope>
    <source>
        <strain evidence="2 3">UPHL-collab-2</strain>
        <plasmid evidence="2 3">unnamed1</plasmid>
    </source>
</reference>
<keyword evidence="2" id="KW-0614">Plasmid</keyword>
<dbReference type="InterPro" id="IPR050114">
    <property type="entry name" value="UPF0173_UPF0282_UlaG_hydrolase"/>
</dbReference>
<dbReference type="SUPFAM" id="SSF56281">
    <property type="entry name" value="Metallo-hydrolase/oxidoreductase"/>
    <property type="match status" value="1"/>
</dbReference>
<dbReference type="InterPro" id="IPR001279">
    <property type="entry name" value="Metallo-B-lactamas"/>
</dbReference>
<name>A0ABY9K9Q1_9HYPH</name>
<dbReference type="EMBL" id="CP132315">
    <property type="protein sequence ID" value="WLS04758.1"/>
    <property type="molecule type" value="Genomic_DNA"/>
</dbReference>
<dbReference type="RefSeq" id="WP_306160972.1">
    <property type="nucleotide sequence ID" value="NZ_CP132315.1"/>
</dbReference>
<dbReference type="Gene3D" id="3.60.15.10">
    <property type="entry name" value="Ribonuclease Z/Hydroxyacylglutathione hydrolase-like"/>
    <property type="match status" value="1"/>
</dbReference>
<sequence length="296" mass="31777">MTVRVKPQPFSGSLAQRLAVKPTEGTVLYWLGQAGFILDMDGVRIVIDPYLSDSLAAKYAGTDFPHVRMMPPPIAVSDIRQVDYVLCTHAHTDHMDPGTLPGLLATNPCARLIAPRAVQAAARERSGVGDERISWVDAGERIDLSSGLSITATRSAHETIKCDEDGHHHYLGFAIQGQEATVWHSGDTVPFEGQVAEVLALAPDVALLPVNGRRAELSERGIAGNLTLQEAIELGEAAGASAVIAHHYGMFAFNTLPPERIDEVINKVQGRLLRAAVGTAYIISLSGPQTFSEARC</sequence>
<feature type="domain" description="Metallo-beta-lactamase" evidence="1">
    <location>
        <begin position="32"/>
        <end position="246"/>
    </location>
</feature>
<gene>
    <name evidence="2" type="ORF">Q9315_21425</name>
</gene>
<dbReference type="SMART" id="SM00849">
    <property type="entry name" value="Lactamase_B"/>
    <property type="match status" value="1"/>
</dbReference>
<geneLocation type="plasmid" evidence="2 3">
    <name>unnamed1</name>
</geneLocation>